<comment type="similarity">
    <text evidence="8">Belongs to the methyl-accepting chemotaxis (MCP) protein family.</text>
</comment>
<evidence type="ECO:0000313" key="13">
    <source>
        <dbReference type="EMBL" id="MCY6960043.1"/>
    </source>
</evidence>
<dbReference type="Pfam" id="PF00015">
    <property type="entry name" value="MCPsignal"/>
    <property type="match status" value="1"/>
</dbReference>
<keyword evidence="4 10" id="KW-0812">Transmembrane</keyword>
<evidence type="ECO:0000256" key="5">
    <source>
        <dbReference type="ARBA" id="ARBA00022989"/>
    </source>
</evidence>
<dbReference type="PANTHER" id="PTHR32089:SF112">
    <property type="entry name" value="LYSOZYME-LIKE PROTEIN-RELATED"/>
    <property type="match status" value="1"/>
</dbReference>
<dbReference type="PROSITE" id="PS50111">
    <property type="entry name" value="CHEMOTAXIS_TRANSDUC_2"/>
    <property type="match status" value="1"/>
</dbReference>
<evidence type="ECO:0000313" key="14">
    <source>
        <dbReference type="Proteomes" id="UP001144612"/>
    </source>
</evidence>
<feature type="domain" description="Methyl-accepting transducer" evidence="11">
    <location>
        <begin position="386"/>
        <end position="644"/>
    </location>
</feature>
<keyword evidence="14" id="KW-1185">Reference proteome</keyword>
<dbReference type="EMBL" id="JAPQFJ010000019">
    <property type="protein sequence ID" value="MCY6960043.1"/>
    <property type="molecule type" value="Genomic_DNA"/>
</dbReference>
<evidence type="ECO:0000256" key="1">
    <source>
        <dbReference type="ARBA" id="ARBA00004651"/>
    </source>
</evidence>
<dbReference type="Gene3D" id="1.10.287.950">
    <property type="entry name" value="Methyl-accepting chemotaxis protein"/>
    <property type="match status" value="1"/>
</dbReference>
<dbReference type="Pfam" id="PF02743">
    <property type="entry name" value="dCache_1"/>
    <property type="match status" value="1"/>
</dbReference>
<evidence type="ECO:0000256" key="9">
    <source>
        <dbReference type="PROSITE-ProRule" id="PRU00284"/>
    </source>
</evidence>
<keyword evidence="5 10" id="KW-1133">Transmembrane helix</keyword>
<protein>
    <submittedName>
        <fullName evidence="13">Methyl-accepting chemotaxis protein</fullName>
    </submittedName>
</protein>
<dbReference type="CDD" id="cd12912">
    <property type="entry name" value="PDC2_MCP_like"/>
    <property type="match status" value="1"/>
</dbReference>
<evidence type="ECO:0000256" key="6">
    <source>
        <dbReference type="ARBA" id="ARBA00023136"/>
    </source>
</evidence>
<reference evidence="13" key="1">
    <citation type="submission" date="2022-12" db="EMBL/GenBank/DDBJ databases">
        <title>Clostridium sp. nov., isolated from industrial wastewater.</title>
        <authorList>
            <person name="Jiayan W."/>
        </authorList>
    </citation>
    <scope>NUCLEOTIDE SEQUENCE</scope>
    <source>
        <strain evidence="13">ZC22-4</strain>
    </source>
</reference>
<dbReference type="SMART" id="SM00283">
    <property type="entry name" value="MA"/>
    <property type="match status" value="1"/>
</dbReference>
<feature type="transmembrane region" description="Helical" evidence="10">
    <location>
        <begin position="20"/>
        <end position="43"/>
    </location>
</feature>
<sequence>MNINLKLKGNKLSKSVGTRIMVEIISLVIIICGILGAVSYYSASNALTDNIKRQLENKTKSASLILSREIEEKKHQLNIITSWEEIKSMDINKQKNELVGECTKWGFKRLQISDLSGNIRDIDSNKVVNVSNTAYFSKIKEGTPFITDVLVSKFDNSYIVNIGVPIKDKGGVVKGALIGSIDVKNINDVVNSVRGEEEVIFVLDKEGDYVADNEIELVLKGTNDIKNLANDESAKPLVDLEKKMINGENGFGTYSYKNEEKFTAYQPVANTEWSIALSANKGKLFSKVYMLRNIEIIATIIFIIIAVIVSKIISKNIKDSLVKMKKHSEELAKCNLAYKNDIKSLDEFGQTAEALNNACYILSNTMEEVKGESKNIIESSDTTRDMFEKLNDQLQQVAAFTEEISASMQESSAGVEEITSMTMSIKEDMNNTAEKAKEGLDLAVNIEKKAELVNEDTSKSMVRVEKIYEESKEKLCKAIEDAKVVENISEMANSILGIAEKTNLLALNAAIEAARAGEQGRGFAVVAEEVRKLAEQSSEAVTKIQQNVQKVLTAVDELSSSSEFVLELLDKDVLSDYRKLIDVSSQYKDDGTTVKNLIKDFADISENIAFSIEQMSKGMEDIAASVTDVANSSEEIAQNVTQVNEKHNLILHETKKNVESAEQLAESIDKFNIV</sequence>
<name>A0ABT4DCK5_9CLOT</name>
<evidence type="ECO:0000256" key="10">
    <source>
        <dbReference type="SAM" id="Phobius"/>
    </source>
</evidence>
<gene>
    <name evidence="13" type="ORF">OW729_15590</name>
</gene>
<evidence type="ECO:0000256" key="2">
    <source>
        <dbReference type="ARBA" id="ARBA00022475"/>
    </source>
</evidence>
<keyword evidence="7 9" id="KW-0807">Transducer</keyword>
<organism evidence="13 14">
    <name type="scientific">Clostridium brassicae</name>
    <dbReference type="NCBI Taxonomy" id="2999072"/>
    <lineage>
        <taxon>Bacteria</taxon>
        <taxon>Bacillati</taxon>
        <taxon>Bacillota</taxon>
        <taxon>Clostridia</taxon>
        <taxon>Eubacteriales</taxon>
        <taxon>Clostridiaceae</taxon>
        <taxon>Clostridium</taxon>
    </lineage>
</organism>
<evidence type="ECO:0000256" key="3">
    <source>
        <dbReference type="ARBA" id="ARBA00022500"/>
    </source>
</evidence>
<accession>A0ABT4DCK5</accession>
<keyword evidence="3" id="KW-0145">Chemotaxis</keyword>
<keyword evidence="6 10" id="KW-0472">Membrane</keyword>
<evidence type="ECO:0000256" key="7">
    <source>
        <dbReference type="ARBA" id="ARBA00023224"/>
    </source>
</evidence>
<dbReference type="InterPro" id="IPR033479">
    <property type="entry name" value="dCache_1"/>
</dbReference>
<dbReference type="SUPFAM" id="SSF58104">
    <property type="entry name" value="Methyl-accepting chemotaxis protein (MCP) signaling domain"/>
    <property type="match status" value="1"/>
</dbReference>
<dbReference type="InterPro" id="IPR004089">
    <property type="entry name" value="MCPsignal_dom"/>
</dbReference>
<evidence type="ECO:0000256" key="8">
    <source>
        <dbReference type="ARBA" id="ARBA00029447"/>
    </source>
</evidence>
<proteinExistence type="inferred from homology"/>
<dbReference type="PROSITE" id="PS50885">
    <property type="entry name" value="HAMP"/>
    <property type="match status" value="1"/>
</dbReference>
<dbReference type="Gene3D" id="3.30.450.20">
    <property type="entry name" value="PAS domain"/>
    <property type="match status" value="1"/>
</dbReference>
<dbReference type="CDD" id="cd12914">
    <property type="entry name" value="PDC1_DGC_like"/>
    <property type="match status" value="1"/>
</dbReference>
<keyword evidence="2" id="KW-1003">Cell membrane</keyword>
<dbReference type="PANTHER" id="PTHR32089">
    <property type="entry name" value="METHYL-ACCEPTING CHEMOTAXIS PROTEIN MCPB"/>
    <property type="match status" value="1"/>
</dbReference>
<feature type="domain" description="HAMP" evidence="12">
    <location>
        <begin position="315"/>
        <end position="367"/>
    </location>
</feature>
<evidence type="ECO:0000256" key="4">
    <source>
        <dbReference type="ARBA" id="ARBA00022692"/>
    </source>
</evidence>
<feature type="transmembrane region" description="Helical" evidence="10">
    <location>
        <begin position="296"/>
        <end position="314"/>
    </location>
</feature>
<dbReference type="RefSeq" id="WP_268062480.1">
    <property type="nucleotide sequence ID" value="NZ_JAPQFJ010000019.1"/>
</dbReference>
<comment type="subcellular location">
    <subcellularLocation>
        <location evidence="1">Cell membrane</location>
        <topology evidence="1">Multi-pass membrane protein</topology>
    </subcellularLocation>
</comment>
<comment type="caution">
    <text evidence="13">The sequence shown here is derived from an EMBL/GenBank/DDBJ whole genome shotgun (WGS) entry which is preliminary data.</text>
</comment>
<evidence type="ECO:0000259" key="11">
    <source>
        <dbReference type="PROSITE" id="PS50111"/>
    </source>
</evidence>
<dbReference type="InterPro" id="IPR003660">
    <property type="entry name" value="HAMP_dom"/>
</dbReference>
<evidence type="ECO:0000259" key="12">
    <source>
        <dbReference type="PROSITE" id="PS50885"/>
    </source>
</evidence>
<dbReference type="Proteomes" id="UP001144612">
    <property type="component" value="Unassembled WGS sequence"/>
</dbReference>